<dbReference type="EMBL" id="JAJOMB010000007">
    <property type="protein sequence ID" value="MCD5312434.1"/>
    <property type="molecule type" value="Genomic_DNA"/>
</dbReference>
<proteinExistence type="inferred from homology"/>
<dbReference type="GO" id="GO:0005737">
    <property type="term" value="C:cytoplasm"/>
    <property type="evidence" value="ECO:0007669"/>
    <property type="project" value="UniProtKB-SubCell"/>
</dbReference>
<dbReference type="GO" id="GO:0005524">
    <property type="term" value="F:ATP binding"/>
    <property type="evidence" value="ECO:0007669"/>
    <property type="project" value="UniProtKB-UniRule"/>
</dbReference>
<evidence type="ECO:0000313" key="10">
    <source>
        <dbReference type="EMBL" id="MCD5312434.1"/>
    </source>
</evidence>
<dbReference type="CDD" id="cd02020">
    <property type="entry name" value="CMPK"/>
    <property type="match status" value="1"/>
</dbReference>
<dbReference type="EC" id="2.7.4.25" evidence="8"/>
<evidence type="ECO:0000256" key="1">
    <source>
        <dbReference type="ARBA" id="ARBA00009427"/>
    </source>
</evidence>
<dbReference type="Proteomes" id="UP001138997">
    <property type="component" value="Unassembled WGS sequence"/>
</dbReference>
<evidence type="ECO:0000259" key="9">
    <source>
        <dbReference type="Pfam" id="PF02224"/>
    </source>
</evidence>
<reference evidence="10" key="1">
    <citation type="submission" date="2021-11" db="EMBL/GenBank/DDBJ databases">
        <title>Streptomyces corallinus and Kineosporia corallina sp. nov., two new coral-derived marine actinobacteria.</title>
        <authorList>
            <person name="Buangrab K."/>
            <person name="Sutthacheep M."/>
            <person name="Yeemin T."/>
            <person name="Harunari E."/>
            <person name="Igarashi Y."/>
            <person name="Sripreechasak P."/>
            <person name="Kanchanasin P."/>
            <person name="Tanasupawat S."/>
            <person name="Phongsopitanun W."/>
        </authorList>
    </citation>
    <scope>NUCLEOTIDE SEQUENCE</scope>
    <source>
        <strain evidence="10">JCM 31032</strain>
    </source>
</reference>
<dbReference type="Gene3D" id="3.40.50.300">
    <property type="entry name" value="P-loop containing nucleotide triphosphate hydrolases"/>
    <property type="match status" value="1"/>
</dbReference>
<dbReference type="InterPro" id="IPR011994">
    <property type="entry name" value="Cytidylate_kinase_dom"/>
</dbReference>
<dbReference type="InterPro" id="IPR027417">
    <property type="entry name" value="P-loop_NTPase"/>
</dbReference>
<dbReference type="HAMAP" id="MF_00238">
    <property type="entry name" value="Cytidyl_kinase_type1"/>
    <property type="match status" value="1"/>
</dbReference>
<evidence type="ECO:0000256" key="3">
    <source>
        <dbReference type="ARBA" id="ARBA00022741"/>
    </source>
</evidence>
<dbReference type="GO" id="GO:0006220">
    <property type="term" value="P:pyrimidine nucleotide metabolic process"/>
    <property type="evidence" value="ECO:0007669"/>
    <property type="project" value="UniProtKB-UniRule"/>
</dbReference>
<accession>A0A9X1NEL7</accession>
<keyword evidence="5 8" id="KW-0067">ATP-binding</keyword>
<evidence type="ECO:0000256" key="7">
    <source>
        <dbReference type="ARBA" id="ARBA00048478"/>
    </source>
</evidence>
<comment type="subcellular location">
    <subcellularLocation>
        <location evidence="8">Cytoplasm</location>
    </subcellularLocation>
</comment>
<dbReference type="NCBIfam" id="TIGR00017">
    <property type="entry name" value="cmk"/>
    <property type="match status" value="1"/>
</dbReference>
<name>A0A9X1NEL7_9ACTN</name>
<sequence>MSAQSDRIADLIEARPLVIAVDGPSGSGKSSVSREVARRLGLEYLDTGAMYRAATWSVVESGIDLADAPAVAGHVAGFDLTMATDPSAPGAWVAGHDVNAAIRETRISTIVSKVATNLDVRANMLKRQRDLIAAAAAGPHAGVVAEGRDITTVVAPDADVRILLTASEAARLARRAKELHGTADAASVEATRDQIVRRDSDDSTVSNFEVAADGVLHLDSSALDFEQTVDAVLTAIARTVTGTGSVADLDENARAGAVS</sequence>
<comment type="catalytic activity">
    <reaction evidence="6 8">
        <text>dCMP + ATP = dCDP + ADP</text>
        <dbReference type="Rhea" id="RHEA:25094"/>
        <dbReference type="ChEBI" id="CHEBI:30616"/>
        <dbReference type="ChEBI" id="CHEBI:57566"/>
        <dbReference type="ChEBI" id="CHEBI:58593"/>
        <dbReference type="ChEBI" id="CHEBI:456216"/>
        <dbReference type="EC" id="2.7.4.25"/>
    </reaction>
</comment>
<dbReference type="SUPFAM" id="SSF52540">
    <property type="entry name" value="P-loop containing nucleoside triphosphate hydrolases"/>
    <property type="match status" value="1"/>
</dbReference>
<dbReference type="InterPro" id="IPR003136">
    <property type="entry name" value="Cytidylate_kin"/>
</dbReference>
<evidence type="ECO:0000256" key="5">
    <source>
        <dbReference type="ARBA" id="ARBA00022840"/>
    </source>
</evidence>
<dbReference type="GO" id="GO:0036431">
    <property type="term" value="F:dCMP kinase activity"/>
    <property type="evidence" value="ECO:0007669"/>
    <property type="project" value="InterPro"/>
</dbReference>
<feature type="domain" description="Cytidylate kinase" evidence="9">
    <location>
        <begin position="19"/>
        <end position="236"/>
    </location>
</feature>
<evidence type="ECO:0000256" key="8">
    <source>
        <dbReference type="HAMAP-Rule" id="MF_00238"/>
    </source>
</evidence>
<comment type="catalytic activity">
    <reaction evidence="7 8">
        <text>CMP + ATP = CDP + ADP</text>
        <dbReference type="Rhea" id="RHEA:11600"/>
        <dbReference type="ChEBI" id="CHEBI:30616"/>
        <dbReference type="ChEBI" id="CHEBI:58069"/>
        <dbReference type="ChEBI" id="CHEBI:60377"/>
        <dbReference type="ChEBI" id="CHEBI:456216"/>
        <dbReference type="EC" id="2.7.4.25"/>
    </reaction>
</comment>
<comment type="similarity">
    <text evidence="1 8">Belongs to the cytidylate kinase family. Type 1 subfamily.</text>
</comment>
<evidence type="ECO:0000256" key="4">
    <source>
        <dbReference type="ARBA" id="ARBA00022777"/>
    </source>
</evidence>
<comment type="caution">
    <text evidence="10">The sequence shown here is derived from an EMBL/GenBank/DDBJ whole genome shotgun (WGS) entry which is preliminary data.</text>
</comment>
<keyword evidence="4 8" id="KW-0418">Kinase</keyword>
<evidence type="ECO:0000256" key="2">
    <source>
        <dbReference type="ARBA" id="ARBA00022679"/>
    </source>
</evidence>
<gene>
    <name evidence="8 10" type="primary">cmk</name>
    <name evidence="10" type="ORF">LR394_16115</name>
</gene>
<keyword evidence="3 8" id="KW-0547">Nucleotide-binding</keyword>
<keyword evidence="11" id="KW-1185">Reference proteome</keyword>
<evidence type="ECO:0000256" key="6">
    <source>
        <dbReference type="ARBA" id="ARBA00047615"/>
    </source>
</evidence>
<organism evidence="10 11">
    <name type="scientific">Kineosporia babensis</name>
    <dbReference type="NCBI Taxonomy" id="499548"/>
    <lineage>
        <taxon>Bacteria</taxon>
        <taxon>Bacillati</taxon>
        <taxon>Actinomycetota</taxon>
        <taxon>Actinomycetes</taxon>
        <taxon>Kineosporiales</taxon>
        <taxon>Kineosporiaceae</taxon>
        <taxon>Kineosporia</taxon>
    </lineage>
</organism>
<keyword evidence="2 8" id="KW-0808">Transferase</keyword>
<dbReference type="Pfam" id="PF02224">
    <property type="entry name" value="Cytidylate_kin"/>
    <property type="match status" value="1"/>
</dbReference>
<evidence type="ECO:0000313" key="11">
    <source>
        <dbReference type="Proteomes" id="UP001138997"/>
    </source>
</evidence>
<keyword evidence="8" id="KW-0963">Cytoplasm</keyword>
<protein>
    <recommendedName>
        <fullName evidence="8">Cytidylate kinase</fullName>
        <shortName evidence="8">CK</shortName>
        <ecNumber evidence="8">2.7.4.25</ecNumber>
    </recommendedName>
    <alternativeName>
        <fullName evidence="8">Cytidine monophosphate kinase</fullName>
        <shortName evidence="8">CMP kinase</shortName>
    </alternativeName>
</protein>
<feature type="binding site" evidence="8">
    <location>
        <begin position="23"/>
        <end position="31"/>
    </location>
    <ligand>
        <name>ATP</name>
        <dbReference type="ChEBI" id="CHEBI:30616"/>
    </ligand>
</feature>
<dbReference type="AlphaFoldDB" id="A0A9X1NEL7"/>